<organism evidence="6 7">
    <name type="scientific">Prosthecobacter algae</name>
    <dbReference type="NCBI Taxonomy" id="1144682"/>
    <lineage>
        <taxon>Bacteria</taxon>
        <taxon>Pseudomonadati</taxon>
        <taxon>Verrucomicrobiota</taxon>
        <taxon>Verrucomicrobiia</taxon>
        <taxon>Verrucomicrobiales</taxon>
        <taxon>Verrucomicrobiaceae</taxon>
        <taxon>Prosthecobacter</taxon>
    </lineage>
</organism>
<evidence type="ECO:0000256" key="1">
    <source>
        <dbReference type="ARBA" id="ARBA00001947"/>
    </source>
</evidence>
<sequence length="260" mass="28662">MTPMLPLHEAHSYRALMRRWRELARRLGVRLQTLAVVEDLPVCWLETGAKGAMAGEAAVYLSSGVHGDEPGAAWGLLVWAEENVDRLRAGRFLIFPCLNPHGLQRNTRVDHLGQDLNRRFHVAEDAVCGPWRQVVAGRRLAVGLCLHEDYDGQGCYVYELGRRGRPRLAPDMLAGVRAIPPDGRRRIDESRAAGGVIHKSRVPKHLPGMPEAVVLHELGCGLTLTFETPSEFGLDVRVRAQVEFVNAVLSGMCIAGNTGE</sequence>
<dbReference type="Proteomes" id="UP001499852">
    <property type="component" value="Unassembled WGS sequence"/>
</dbReference>
<dbReference type="Gene3D" id="3.40.630.10">
    <property type="entry name" value="Zn peptidases"/>
    <property type="match status" value="1"/>
</dbReference>
<comment type="caution">
    <text evidence="6">The sequence shown here is derived from an EMBL/GenBank/DDBJ whole genome shotgun (WGS) entry which is preliminary data.</text>
</comment>
<proteinExistence type="predicted"/>
<evidence type="ECO:0000313" key="7">
    <source>
        <dbReference type="Proteomes" id="UP001499852"/>
    </source>
</evidence>
<dbReference type="SUPFAM" id="SSF53187">
    <property type="entry name" value="Zn-dependent exopeptidases"/>
    <property type="match status" value="1"/>
</dbReference>
<accession>A0ABP9PCC1</accession>
<feature type="domain" description="Succinylglutamate desuccinylase/Aspartoacylase catalytic" evidence="5">
    <location>
        <begin position="58"/>
        <end position="122"/>
    </location>
</feature>
<evidence type="ECO:0000256" key="3">
    <source>
        <dbReference type="ARBA" id="ARBA00022801"/>
    </source>
</evidence>
<evidence type="ECO:0000256" key="4">
    <source>
        <dbReference type="ARBA" id="ARBA00022833"/>
    </source>
</evidence>
<gene>
    <name evidence="6" type="ORF">GCM10023213_34240</name>
</gene>
<keyword evidence="4" id="KW-0862">Zinc</keyword>
<reference evidence="7" key="1">
    <citation type="journal article" date="2019" name="Int. J. Syst. Evol. Microbiol.">
        <title>The Global Catalogue of Microorganisms (GCM) 10K type strain sequencing project: providing services to taxonomists for standard genome sequencing and annotation.</title>
        <authorList>
            <consortium name="The Broad Institute Genomics Platform"/>
            <consortium name="The Broad Institute Genome Sequencing Center for Infectious Disease"/>
            <person name="Wu L."/>
            <person name="Ma J."/>
        </authorList>
    </citation>
    <scope>NUCLEOTIDE SEQUENCE [LARGE SCALE GENOMIC DNA]</scope>
    <source>
        <strain evidence="7">JCM 18053</strain>
    </source>
</reference>
<keyword evidence="3" id="KW-0378">Hydrolase</keyword>
<evidence type="ECO:0000256" key="2">
    <source>
        <dbReference type="ARBA" id="ARBA00022723"/>
    </source>
</evidence>
<dbReference type="RefSeq" id="WP_345737614.1">
    <property type="nucleotide sequence ID" value="NZ_BAABIA010000007.1"/>
</dbReference>
<evidence type="ECO:0000313" key="6">
    <source>
        <dbReference type="EMBL" id="GAA5144312.1"/>
    </source>
</evidence>
<dbReference type="InterPro" id="IPR055438">
    <property type="entry name" value="AstE_AspA_cat"/>
</dbReference>
<evidence type="ECO:0000259" key="5">
    <source>
        <dbReference type="Pfam" id="PF24827"/>
    </source>
</evidence>
<dbReference type="EMBL" id="BAABIA010000007">
    <property type="protein sequence ID" value="GAA5144312.1"/>
    <property type="molecule type" value="Genomic_DNA"/>
</dbReference>
<dbReference type="Pfam" id="PF24827">
    <property type="entry name" value="AstE_AspA_cat"/>
    <property type="match status" value="1"/>
</dbReference>
<keyword evidence="7" id="KW-1185">Reference proteome</keyword>
<protein>
    <recommendedName>
        <fullName evidence="5">Succinylglutamate desuccinylase/Aspartoacylase catalytic domain-containing protein</fullName>
    </recommendedName>
</protein>
<name>A0ABP9PCC1_9BACT</name>
<keyword evidence="2" id="KW-0479">Metal-binding</keyword>
<dbReference type="CDD" id="cd06231">
    <property type="entry name" value="M14_REP34-like"/>
    <property type="match status" value="1"/>
</dbReference>
<comment type="cofactor">
    <cofactor evidence="1">
        <name>Zn(2+)</name>
        <dbReference type="ChEBI" id="CHEBI:29105"/>
    </cofactor>
</comment>